<protein>
    <recommendedName>
        <fullName evidence="3">UBN2 domain-containing protein</fullName>
    </recommendedName>
</protein>
<evidence type="ECO:0000313" key="1">
    <source>
        <dbReference type="EMBL" id="RDY11664.1"/>
    </source>
</evidence>
<dbReference type="PANTHER" id="PTHR34676">
    <property type="entry name" value="DUF4219 DOMAIN-CONTAINING PROTEIN-RELATED"/>
    <property type="match status" value="1"/>
</dbReference>
<dbReference type="AlphaFoldDB" id="A0A371I9L7"/>
<accession>A0A371I9L7</accession>
<comment type="caution">
    <text evidence="1">The sequence shown here is derived from an EMBL/GenBank/DDBJ whole genome shotgun (WGS) entry which is preliminary data.</text>
</comment>
<reference evidence="1" key="1">
    <citation type="submission" date="2018-05" db="EMBL/GenBank/DDBJ databases">
        <title>Draft genome of Mucuna pruriens seed.</title>
        <authorList>
            <person name="Nnadi N.E."/>
            <person name="Vos R."/>
            <person name="Hasami M.H."/>
            <person name="Devisetty U.K."/>
            <person name="Aguiy J.C."/>
        </authorList>
    </citation>
    <scope>NUCLEOTIDE SEQUENCE [LARGE SCALE GENOMIC DNA]</scope>
    <source>
        <strain evidence="1">JCA_2017</strain>
    </source>
</reference>
<dbReference type="PANTHER" id="PTHR34676:SF27">
    <property type="entry name" value="ASPARTYL-TRNA SYNTHETASE"/>
    <property type="match status" value="1"/>
</dbReference>
<organism evidence="1 2">
    <name type="scientific">Mucuna pruriens</name>
    <name type="common">Velvet bean</name>
    <name type="synonym">Dolichos pruriens</name>
    <dbReference type="NCBI Taxonomy" id="157652"/>
    <lineage>
        <taxon>Eukaryota</taxon>
        <taxon>Viridiplantae</taxon>
        <taxon>Streptophyta</taxon>
        <taxon>Embryophyta</taxon>
        <taxon>Tracheophyta</taxon>
        <taxon>Spermatophyta</taxon>
        <taxon>Magnoliopsida</taxon>
        <taxon>eudicotyledons</taxon>
        <taxon>Gunneridae</taxon>
        <taxon>Pentapetalae</taxon>
        <taxon>rosids</taxon>
        <taxon>fabids</taxon>
        <taxon>Fabales</taxon>
        <taxon>Fabaceae</taxon>
        <taxon>Papilionoideae</taxon>
        <taxon>50 kb inversion clade</taxon>
        <taxon>NPAAA clade</taxon>
        <taxon>indigoferoid/millettioid clade</taxon>
        <taxon>Phaseoleae</taxon>
        <taxon>Mucuna</taxon>
    </lineage>
</organism>
<sequence>METKGYTSIDLLHSKDIIMITRIEYEKVHSYKSSKEMWDTLALAYEGTSHVKDSKISILVHQYKLFKMEDHERIDQILLGQCRPLIIAIIVSKNLKKLPIKELFGTLKKFMRLNLERMKANKKGKDHYTKAFKLEESSDEVFEEGFDEDELFFIYKKIHSMLKKKRESKWKNH</sequence>
<proteinExistence type="predicted"/>
<evidence type="ECO:0008006" key="3">
    <source>
        <dbReference type="Google" id="ProtNLM"/>
    </source>
</evidence>
<dbReference type="Proteomes" id="UP000257109">
    <property type="component" value="Unassembled WGS sequence"/>
</dbReference>
<gene>
    <name evidence="1" type="ORF">CR513_03654</name>
</gene>
<dbReference type="OrthoDB" id="1999840at2759"/>
<feature type="non-terminal residue" evidence="1">
    <location>
        <position position="1"/>
    </location>
</feature>
<evidence type="ECO:0000313" key="2">
    <source>
        <dbReference type="Proteomes" id="UP000257109"/>
    </source>
</evidence>
<keyword evidence="2" id="KW-1185">Reference proteome</keyword>
<name>A0A371I9L7_MUCPR</name>
<dbReference type="EMBL" id="QJKJ01000601">
    <property type="protein sequence ID" value="RDY11664.1"/>
    <property type="molecule type" value="Genomic_DNA"/>
</dbReference>
<dbReference type="Pfam" id="PF14223">
    <property type="entry name" value="Retrotran_gag_2"/>
    <property type="match status" value="1"/>
</dbReference>